<dbReference type="OrthoDB" id="3133596at2759"/>
<feature type="compositionally biased region" description="Basic and acidic residues" evidence="1">
    <location>
        <begin position="277"/>
        <end position="299"/>
    </location>
</feature>
<dbReference type="InParanoid" id="A8NAL8"/>
<feature type="region of interest" description="Disordered" evidence="1">
    <location>
        <begin position="23"/>
        <end position="54"/>
    </location>
</feature>
<dbReference type="Proteomes" id="UP000001861">
    <property type="component" value="Unassembled WGS sequence"/>
</dbReference>
<organism evidence="2 3">
    <name type="scientific">Coprinopsis cinerea (strain Okayama-7 / 130 / ATCC MYA-4618 / FGSC 9003)</name>
    <name type="common">Inky cap fungus</name>
    <name type="synonym">Hormographiella aspergillata</name>
    <dbReference type="NCBI Taxonomy" id="240176"/>
    <lineage>
        <taxon>Eukaryota</taxon>
        <taxon>Fungi</taxon>
        <taxon>Dikarya</taxon>
        <taxon>Basidiomycota</taxon>
        <taxon>Agaricomycotina</taxon>
        <taxon>Agaricomycetes</taxon>
        <taxon>Agaricomycetidae</taxon>
        <taxon>Agaricales</taxon>
        <taxon>Agaricineae</taxon>
        <taxon>Psathyrellaceae</taxon>
        <taxon>Coprinopsis</taxon>
    </lineage>
</organism>
<dbReference type="VEuPathDB" id="FungiDB:CC1G_08387"/>
<dbReference type="OMA" id="IEYEYDI"/>
<dbReference type="KEGG" id="cci:CC1G_08387"/>
<dbReference type="AlphaFoldDB" id="A8NAL8"/>
<comment type="caution">
    <text evidence="2">The sequence shown here is derived from an EMBL/GenBank/DDBJ whole genome shotgun (WGS) entry which is preliminary data.</text>
</comment>
<keyword evidence="3" id="KW-1185">Reference proteome</keyword>
<dbReference type="HOGENOM" id="CLU_811366_0_0_1"/>
<accession>A8NAL8</accession>
<sequence>MVVSNLHCEGHADVADLGNSIDATASCSPTPNMSSSPAPQSPPERVSQRALADDPNNGRCLIQNNVDNCPDPVLPCYVVPKETEKDHRQMTAIEYNLKYQHLTLNLDTRRNVFFVSAELRELFIAGKWGLLPEKSILDRYHDDYGIALPRRGFPKFEEKVFKYTIIPLTPVDEQFPIPSILRYPNPSSSSSESTPTAYTFPFTDFPIVTSHIHPNFAVLHLGRHITKLHFRRTKNALAQKYPVIQQLFLLYTLWVLYPEEVSRDRGFRFRSPRSLRKQQEQQSRDEGNERRQNDAREPEGQLSDAETEPYRVYHLPPPKRASAKVSPSEAGRRGSGNSIWTKGEVCNWRRDVPQGVEPEVGRCNPEKVAEDPE</sequence>
<dbReference type="GeneID" id="6008345"/>
<feature type="compositionally biased region" description="Basic and acidic residues" evidence="1">
    <location>
        <begin position="364"/>
        <end position="373"/>
    </location>
</feature>
<evidence type="ECO:0000313" key="2">
    <source>
        <dbReference type="EMBL" id="EAU89905.2"/>
    </source>
</evidence>
<feature type="region of interest" description="Disordered" evidence="1">
    <location>
        <begin position="269"/>
        <end position="373"/>
    </location>
</feature>
<evidence type="ECO:0000313" key="3">
    <source>
        <dbReference type="Proteomes" id="UP000001861"/>
    </source>
</evidence>
<reference evidence="2 3" key="1">
    <citation type="journal article" date="2010" name="Proc. Natl. Acad. Sci. U.S.A.">
        <title>Insights into evolution of multicellular fungi from the assembled chromosomes of the mushroom Coprinopsis cinerea (Coprinus cinereus).</title>
        <authorList>
            <person name="Stajich J.E."/>
            <person name="Wilke S.K."/>
            <person name="Ahren D."/>
            <person name="Au C.H."/>
            <person name="Birren B.W."/>
            <person name="Borodovsky M."/>
            <person name="Burns C."/>
            <person name="Canback B."/>
            <person name="Casselton L.A."/>
            <person name="Cheng C.K."/>
            <person name="Deng J."/>
            <person name="Dietrich F.S."/>
            <person name="Fargo D.C."/>
            <person name="Farman M.L."/>
            <person name="Gathman A.C."/>
            <person name="Goldberg J."/>
            <person name="Guigo R."/>
            <person name="Hoegger P.J."/>
            <person name="Hooker J.B."/>
            <person name="Huggins A."/>
            <person name="James T.Y."/>
            <person name="Kamada T."/>
            <person name="Kilaru S."/>
            <person name="Kodira C."/>
            <person name="Kues U."/>
            <person name="Kupfer D."/>
            <person name="Kwan H.S."/>
            <person name="Lomsadze A."/>
            <person name="Li W."/>
            <person name="Lilly W.W."/>
            <person name="Ma L.J."/>
            <person name="Mackey A.J."/>
            <person name="Manning G."/>
            <person name="Martin F."/>
            <person name="Muraguchi H."/>
            <person name="Natvig D.O."/>
            <person name="Palmerini H."/>
            <person name="Ramesh M.A."/>
            <person name="Rehmeyer C.J."/>
            <person name="Roe B.A."/>
            <person name="Shenoy N."/>
            <person name="Stanke M."/>
            <person name="Ter-Hovhannisyan V."/>
            <person name="Tunlid A."/>
            <person name="Velagapudi R."/>
            <person name="Vision T.J."/>
            <person name="Zeng Q."/>
            <person name="Zolan M.E."/>
            <person name="Pukkila P.J."/>
        </authorList>
    </citation>
    <scope>NUCLEOTIDE SEQUENCE [LARGE SCALE GENOMIC DNA]</scope>
    <source>
        <strain evidence="3">Okayama-7 / 130 / ATCC MYA-4618 / FGSC 9003</strain>
    </source>
</reference>
<evidence type="ECO:0000256" key="1">
    <source>
        <dbReference type="SAM" id="MobiDB-lite"/>
    </source>
</evidence>
<feature type="compositionally biased region" description="Polar residues" evidence="1">
    <location>
        <begin position="23"/>
        <end position="38"/>
    </location>
</feature>
<dbReference type="eggNOG" id="ENOG502SQ8R">
    <property type="taxonomic scope" value="Eukaryota"/>
</dbReference>
<dbReference type="STRING" id="240176.A8NAL8"/>
<gene>
    <name evidence="2" type="ORF">CC1G_08387</name>
</gene>
<dbReference type="RefSeq" id="XP_001831870.2">
    <property type="nucleotide sequence ID" value="XM_001831818.2"/>
</dbReference>
<protein>
    <recommendedName>
        <fullName evidence="4">HNH nuclease domain-containing protein</fullName>
    </recommendedName>
</protein>
<name>A8NAL8_COPC7</name>
<dbReference type="EMBL" id="AACS02000007">
    <property type="protein sequence ID" value="EAU89905.2"/>
    <property type="molecule type" value="Genomic_DNA"/>
</dbReference>
<evidence type="ECO:0008006" key="4">
    <source>
        <dbReference type="Google" id="ProtNLM"/>
    </source>
</evidence>
<proteinExistence type="predicted"/>